<dbReference type="AlphaFoldDB" id="A0A0G8EYK6"/>
<dbReference type="EMBL" id="LCYI01000022">
    <property type="protein sequence ID" value="KLA29413.1"/>
    <property type="molecule type" value="Genomic_DNA"/>
</dbReference>
<protein>
    <recommendedName>
        <fullName evidence="1">TNase-like domain-containing protein</fullName>
    </recommendedName>
</protein>
<dbReference type="InterPro" id="IPR035437">
    <property type="entry name" value="SNase_OB-fold_sf"/>
</dbReference>
<accession>A0A0G8EYK6</accession>
<evidence type="ECO:0000313" key="2">
    <source>
        <dbReference type="EMBL" id="KLA29413.1"/>
    </source>
</evidence>
<reference evidence="2 3" key="1">
    <citation type="submission" date="2015-04" db="EMBL/GenBank/DDBJ databases">
        <title>Draft Genome Sequences of Eight Spore-Forming Food Isolates of Bacillus cereus Genome sequencing.</title>
        <authorList>
            <person name="Krawcyk A.O."/>
            <person name="de Jong A."/>
            <person name="Eijlander R.T."/>
            <person name="Berendsen E.M."/>
            <person name="Holsappel S."/>
            <person name="Wells-Bennik M."/>
            <person name="Kuipers O.P."/>
        </authorList>
    </citation>
    <scope>NUCLEOTIDE SEQUENCE [LARGE SCALE GENOMIC DNA]</scope>
    <source>
        <strain evidence="2 3">B4077</strain>
    </source>
</reference>
<dbReference type="Pfam" id="PF00565">
    <property type="entry name" value="SNase"/>
    <property type="match status" value="1"/>
</dbReference>
<dbReference type="Gene3D" id="2.40.50.90">
    <property type="match status" value="1"/>
</dbReference>
<dbReference type="PATRIC" id="fig|1396.428.peg.4568"/>
<dbReference type="Proteomes" id="UP000035214">
    <property type="component" value="Unassembled WGS sequence"/>
</dbReference>
<proteinExistence type="predicted"/>
<organism evidence="2 3">
    <name type="scientific">Bacillus cereus</name>
    <dbReference type="NCBI Taxonomy" id="1396"/>
    <lineage>
        <taxon>Bacteria</taxon>
        <taxon>Bacillati</taxon>
        <taxon>Bacillota</taxon>
        <taxon>Bacilli</taxon>
        <taxon>Bacillales</taxon>
        <taxon>Bacillaceae</taxon>
        <taxon>Bacillus</taxon>
        <taxon>Bacillus cereus group</taxon>
    </lineage>
</organism>
<dbReference type="InterPro" id="IPR016071">
    <property type="entry name" value="Staphylococal_nuclease_OB-fold"/>
</dbReference>
<evidence type="ECO:0000313" key="3">
    <source>
        <dbReference type="Proteomes" id="UP000035214"/>
    </source>
</evidence>
<gene>
    <name evidence="2" type="ORF">B4077_3473</name>
</gene>
<name>A0A0G8EYK6_BACCE</name>
<sequence length="71" mass="7948">MTYVFCEGIHINKLKVKSGYGIVAYSSKPNTSLLPQMLECEKEAKASKVGVWSIKGYVDAEKHHYNRNDAA</sequence>
<comment type="caution">
    <text evidence="2">The sequence shown here is derived from an EMBL/GenBank/DDBJ whole genome shotgun (WGS) entry which is preliminary data.</text>
</comment>
<dbReference type="SUPFAM" id="SSF50199">
    <property type="entry name" value="Staphylococcal nuclease"/>
    <property type="match status" value="1"/>
</dbReference>
<evidence type="ECO:0000259" key="1">
    <source>
        <dbReference type="Pfam" id="PF00565"/>
    </source>
</evidence>
<feature type="domain" description="TNase-like" evidence="1">
    <location>
        <begin position="2"/>
        <end position="53"/>
    </location>
</feature>